<dbReference type="Proteomes" id="UP001148662">
    <property type="component" value="Unassembled WGS sequence"/>
</dbReference>
<evidence type="ECO:0000313" key="2">
    <source>
        <dbReference type="Proteomes" id="UP001148662"/>
    </source>
</evidence>
<evidence type="ECO:0000313" key="1">
    <source>
        <dbReference type="EMBL" id="KAJ3523252.1"/>
    </source>
</evidence>
<name>A0ACC1RN96_9APHY</name>
<keyword evidence="2" id="KW-1185">Reference proteome</keyword>
<sequence>MAENSRHPVPTPINGFEWRVPLPKDTSLDRIRVELLNLGAEYVWLDVLCLRQEDSSRPEMEDTKREWMLDVPTIGCIYYKAWNIVTYFEGLGRPFHISNISSPRHWLNRAWTLQETKTNTFIGGLTPTSPFPPNAKDLDATAKQFYTAFAKMIRDINRGGNLLHLIQIMNKRSASFEVDKIAGLAYLTRSDAMPSYIRSGDDEAAQAEAWSHLVRTMSGQSPISMIFLYPSPGDGEYTWIPTWRQLKSGAPPLPHATFNVDVQSYLLSSPHMLNEAHVLNLCTIQGLSEPDAQQRCRRGTLTVEVEDRESGSRAERFMVTAHHQHPIPDNQRYTLIGLMTLGGERDLAYWMVGTCTSSGAIRKVSVLEMEDEGDQKRLKKLGLAVYISRDENGVLLE</sequence>
<proteinExistence type="predicted"/>
<gene>
    <name evidence="1" type="ORF">NM688_g8759</name>
</gene>
<accession>A0ACC1RN96</accession>
<reference evidence="1" key="1">
    <citation type="submission" date="2022-07" db="EMBL/GenBank/DDBJ databases">
        <title>Genome Sequence of Phlebia brevispora.</title>
        <authorList>
            <person name="Buettner E."/>
        </authorList>
    </citation>
    <scope>NUCLEOTIDE SEQUENCE</scope>
    <source>
        <strain evidence="1">MPL23</strain>
    </source>
</reference>
<dbReference type="EMBL" id="JANHOG010002455">
    <property type="protein sequence ID" value="KAJ3523252.1"/>
    <property type="molecule type" value="Genomic_DNA"/>
</dbReference>
<protein>
    <submittedName>
        <fullName evidence="1">Uncharacterized protein</fullName>
    </submittedName>
</protein>
<organism evidence="1 2">
    <name type="scientific">Phlebia brevispora</name>
    <dbReference type="NCBI Taxonomy" id="194682"/>
    <lineage>
        <taxon>Eukaryota</taxon>
        <taxon>Fungi</taxon>
        <taxon>Dikarya</taxon>
        <taxon>Basidiomycota</taxon>
        <taxon>Agaricomycotina</taxon>
        <taxon>Agaricomycetes</taxon>
        <taxon>Polyporales</taxon>
        <taxon>Meruliaceae</taxon>
        <taxon>Phlebia</taxon>
    </lineage>
</organism>
<comment type="caution">
    <text evidence="1">The sequence shown here is derived from an EMBL/GenBank/DDBJ whole genome shotgun (WGS) entry which is preliminary data.</text>
</comment>